<dbReference type="PATRIC" id="fig|1263870.3.peg.1925"/>
<proteinExistence type="predicted"/>
<dbReference type="EMBL" id="ANOH01000124">
    <property type="protein sequence ID" value="EMI56761.1"/>
    <property type="molecule type" value="Genomic_DNA"/>
</dbReference>
<keyword evidence="2" id="KW-1185">Reference proteome</keyword>
<evidence type="ECO:0000313" key="1">
    <source>
        <dbReference type="EMBL" id="EMI56761.1"/>
    </source>
</evidence>
<gene>
    <name evidence="1" type="ORF">RSSM_01801</name>
</gene>
<evidence type="ECO:0000313" key="2">
    <source>
        <dbReference type="Proteomes" id="UP000011885"/>
    </source>
</evidence>
<comment type="caution">
    <text evidence="1">The sequence shown here is derived from an EMBL/GenBank/DDBJ whole genome shotgun (WGS) entry which is preliminary data.</text>
</comment>
<dbReference type="AlphaFoldDB" id="M5UG00"/>
<sequence length="60" mass="6708">MAERKIDWPTGGLTATDNATVLEIDHSLDGWLQVQVGGTDTTRQRREILKCEIPWNKDAG</sequence>
<protein>
    <submittedName>
        <fullName evidence="1">Uncharacterized protein</fullName>
    </submittedName>
</protein>
<name>M5UG00_9BACT</name>
<organism evidence="1 2">
    <name type="scientific">Rhodopirellula sallentina SM41</name>
    <dbReference type="NCBI Taxonomy" id="1263870"/>
    <lineage>
        <taxon>Bacteria</taxon>
        <taxon>Pseudomonadati</taxon>
        <taxon>Planctomycetota</taxon>
        <taxon>Planctomycetia</taxon>
        <taxon>Pirellulales</taxon>
        <taxon>Pirellulaceae</taxon>
        <taxon>Rhodopirellula</taxon>
    </lineage>
</organism>
<accession>M5UG00</accession>
<dbReference type="Proteomes" id="UP000011885">
    <property type="component" value="Unassembled WGS sequence"/>
</dbReference>
<reference evidence="1 2" key="1">
    <citation type="journal article" date="2013" name="Mar. Genomics">
        <title>Expression of sulfatases in Rhodopirellula baltica and the diversity of sulfatases in the genus Rhodopirellula.</title>
        <authorList>
            <person name="Wegner C.E."/>
            <person name="Richter-Heitmann T."/>
            <person name="Klindworth A."/>
            <person name="Klockow C."/>
            <person name="Richter M."/>
            <person name="Achstetter T."/>
            <person name="Glockner F.O."/>
            <person name="Harder J."/>
        </authorList>
    </citation>
    <scope>NUCLEOTIDE SEQUENCE [LARGE SCALE GENOMIC DNA]</scope>
    <source>
        <strain evidence="1 2">SM41</strain>
    </source>
</reference>